<proteinExistence type="inferred from homology"/>
<dbReference type="Pfam" id="PF01875">
    <property type="entry name" value="Memo"/>
    <property type="match status" value="1"/>
</dbReference>
<dbReference type="NCBIfam" id="TIGR04336">
    <property type="entry name" value="AmmeMemoSam_B"/>
    <property type="match status" value="1"/>
</dbReference>
<organism evidence="2 3">
    <name type="scientific">Imperialibacter roseus</name>
    <dbReference type="NCBI Taxonomy" id="1324217"/>
    <lineage>
        <taxon>Bacteria</taxon>
        <taxon>Pseudomonadati</taxon>
        <taxon>Bacteroidota</taxon>
        <taxon>Cytophagia</taxon>
        <taxon>Cytophagales</taxon>
        <taxon>Flammeovirgaceae</taxon>
        <taxon>Imperialibacter</taxon>
    </lineage>
</organism>
<dbReference type="PANTHER" id="PTHR11060:SF0">
    <property type="entry name" value="PROTEIN MEMO1"/>
    <property type="match status" value="1"/>
</dbReference>
<name>A0ABZ0IUV3_9BACT</name>
<comment type="similarity">
    <text evidence="1">Belongs to the MEMO1 family.</text>
</comment>
<dbReference type="PANTHER" id="PTHR11060">
    <property type="entry name" value="PROTEIN MEMO1"/>
    <property type="match status" value="1"/>
</dbReference>
<evidence type="ECO:0000313" key="3">
    <source>
        <dbReference type="Proteomes" id="UP001302349"/>
    </source>
</evidence>
<protein>
    <submittedName>
        <fullName evidence="2">AmmeMemoRadiSam system protein B</fullName>
    </submittedName>
</protein>
<dbReference type="PROSITE" id="PS51257">
    <property type="entry name" value="PROKAR_LIPOPROTEIN"/>
    <property type="match status" value="1"/>
</dbReference>
<sequence>MRAFPFFLFIVIVSFGCKPSDEKNTQAPEAKVRQARGYAQHDWQMDSIYNRLHLQDTANDLQWKAAISPHDNYRFAGELYYKSLRGINAPHIILIGVAHRARNFDLQDKLVFGTFTEWESPYGGIKVSSLGEDIMSRLLEQDFIVHDSMQVIEHSLEAIIPWLHKKNRKAEIVPILVPYISYTGIDSISAHLAQAVHEILEAKGWTYGKDVAIVISNDAVHYGDEDWGGSTTLAPMGTDSAGTEQARQMDLEIIDKCLTNELSAEKIKLFTEYTVQQADYKEYKWVWCGRYSVPFGLSFANKLNVLETGQPLTGTFLGYQTSIDHPLMEVEDIGMTVSALSTNHHWVAYTSIVYE</sequence>
<dbReference type="RefSeq" id="WP_317491188.1">
    <property type="nucleotide sequence ID" value="NZ_CP136051.1"/>
</dbReference>
<dbReference type="EMBL" id="CP136051">
    <property type="protein sequence ID" value="WOK08551.1"/>
    <property type="molecule type" value="Genomic_DNA"/>
</dbReference>
<keyword evidence="3" id="KW-1185">Reference proteome</keyword>
<evidence type="ECO:0000313" key="2">
    <source>
        <dbReference type="EMBL" id="WOK08551.1"/>
    </source>
</evidence>
<dbReference type="Gene3D" id="3.40.830.10">
    <property type="entry name" value="LigB-like"/>
    <property type="match status" value="1"/>
</dbReference>
<reference evidence="2 3" key="1">
    <citation type="journal article" date="2023" name="Microbiol. Resour. Announc.">
        <title>Complete Genome Sequence of Imperialibacter roseus strain P4T.</title>
        <authorList>
            <person name="Tizabi D.R."/>
            <person name="Bachvaroff T."/>
            <person name="Hill R.T."/>
        </authorList>
    </citation>
    <scope>NUCLEOTIDE SEQUENCE [LARGE SCALE GENOMIC DNA]</scope>
    <source>
        <strain evidence="2 3">P4T</strain>
    </source>
</reference>
<dbReference type="InterPro" id="IPR002737">
    <property type="entry name" value="MEMO1_fam"/>
</dbReference>
<evidence type="ECO:0000256" key="1">
    <source>
        <dbReference type="ARBA" id="ARBA00006315"/>
    </source>
</evidence>
<dbReference type="Proteomes" id="UP001302349">
    <property type="component" value="Chromosome"/>
</dbReference>
<dbReference type="CDD" id="cd07361">
    <property type="entry name" value="MEMO_like"/>
    <property type="match status" value="1"/>
</dbReference>
<gene>
    <name evidence="2" type="primary">amrB</name>
    <name evidence="2" type="ORF">RT717_07875</name>
</gene>
<accession>A0ABZ0IUV3</accession>